<dbReference type="GO" id="GO:0050577">
    <property type="term" value="F:GDP-L-fucose synthase activity"/>
    <property type="evidence" value="ECO:0007669"/>
    <property type="project" value="TreeGrafter"/>
</dbReference>
<dbReference type="Proteomes" id="UP000271889">
    <property type="component" value="Unassembled WGS sequence"/>
</dbReference>
<dbReference type="AlphaFoldDB" id="A0A3P6QNW4"/>
<evidence type="ECO:0000313" key="2">
    <source>
        <dbReference type="Proteomes" id="UP000271889"/>
    </source>
</evidence>
<evidence type="ECO:0000313" key="1">
    <source>
        <dbReference type="EMBL" id="VDK50509.1"/>
    </source>
</evidence>
<evidence type="ECO:0008006" key="3">
    <source>
        <dbReference type="Google" id="ProtNLM"/>
    </source>
</evidence>
<organism evidence="1 2">
    <name type="scientific">Cylicostephanus goldi</name>
    <name type="common">Nematode worm</name>
    <dbReference type="NCBI Taxonomy" id="71465"/>
    <lineage>
        <taxon>Eukaryota</taxon>
        <taxon>Metazoa</taxon>
        <taxon>Ecdysozoa</taxon>
        <taxon>Nematoda</taxon>
        <taxon>Chromadorea</taxon>
        <taxon>Rhabditida</taxon>
        <taxon>Rhabditina</taxon>
        <taxon>Rhabditomorpha</taxon>
        <taxon>Strongyloidea</taxon>
        <taxon>Strongylidae</taxon>
        <taxon>Cylicostephanus</taxon>
    </lineage>
</organism>
<keyword evidence="2" id="KW-1185">Reference proteome</keyword>
<sequence length="61" mass="7048">MVCKLLGEVKFDSSKADGQLKKTASNAKLRRYLPDFKFTPFEQAIKESVDWFIKNHDSARL</sequence>
<dbReference type="PANTHER" id="PTHR43238:SF1">
    <property type="entry name" value="GDP-L-FUCOSE SYNTHASE"/>
    <property type="match status" value="1"/>
</dbReference>
<dbReference type="OrthoDB" id="202470at2759"/>
<reference evidence="1 2" key="1">
    <citation type="submission" date="2018-11" db="EMBL/GenBank/DDBJ databases">
        <authorList>
            <consortium name="Pathogen Informatics"/>
        </authorList>
    </citation>
    <scope>NUCLEOTIDE SEQUENCE [LARGE SCALE GENOMIC DNA]</scope>
</reference>
<name>A0A3P6QNW4_CYLGO</name>
<dbReference type="PANTHER" id="PTHR43238">
    <property type="entry name" value="GDP-L-FUCOSE SYNTHASE"/>
    <property type="match status" value="1"/>
</dbReference>
<gene>
    <name evidence="1" type="ORF">CGOC_LOCUS1793</name>
</gene>
<protein>
    <recommendedName>
        <fullName evidence="3">NAD(P)-binding domain-containing protein</fullName>
    </recommendedName>
</protein>
<accession>A0A3P6QNW4</accession>
<dbReference type="EMBL" id="UYRV01003632">
    <property type="protein sequence ID" value="VDK50509.1"/>
    <property type="molecule type" value="Genomic_DNA"/>
</dbReference>
<dbReference type="Gene3D" id="3.90.25.10">
    <property type="entry name" value="UDP-galactose 4-epimerase, domain 1"/>
    <property type="match status" value="1"/>
</dbReference>
<proteinExistence type="predicted"/>